<dbReference type="InterPro" id="IPR017871">
    <property type="entry name" value="ABC_transporter-like_CS"/>
</dbReference>
<dbReference type="SUPFAM" id="SSF52540">
    <property type="entry name" value="P-loop containing nucleoside triphosphate hydrolases"/>
    <property type="match status" value="1"/>
</dbReference>
<dbReference type="EMBL" id="FTMS01000009">
    <property type="protein sequence ID" value="SIQ47326.1"/>
    <property type="molecule type" value="Genomic_DNA"/>
</dbReference>
<keyword evidence="3 5" id="KW-0067">ATP-binding</keyword>
<dbReference type="InterPro" id="IPR015856">
    <property type="entry name" value="ABC_transpr_CbiO/EcfA_su"/>
</dbReference>
<keyword evidence="2" id="KW-0547">Nucleotide-binding</keyword>
<dbReference type="Pfam" id="PF00005">
    <property type="entry name" value="ABC_tran"/>
    <property type="match status" value="1"/>
</dbReference>
<name>A0A1N6T2J0_9SPIO</name>
<dbReference type="SMART" id="SM00382">
    <property type="entry name" value="AAA"/>
    <property type="match status" value="1"/>
</dbReference>
<dbReference type="Gene3D" id="3.40.50.300">
    <property type="entry name" value="P-loop containing nucleotide triphosphate hydrolases"/>
    <property type="match status" value="1"/>
</dbReference>
<dbReference type="GO" id="GO:0055085">
    <property type="term" value="P:transmembrane transport"/>
    <property type="evidence" value="ECO:0007669"/>
    <property type="project" value="InterPro"/>
</dbReference>
<proteinExistence type="predicted"/>
<evidence type="ECO:0000313" key="5">
    <source>
        <dbReference type="EMBL" id="SIQ47326.1"/>
    </source>
</evidence>
<dbReference type="Proteomes" id="UP000186400">
    <property type="component" value="Unassembled WGS sequence"/>
</dbReference>
<dbReference type="PANTHER" id="PTHR43423:SF1">
    <property type="entry name" value="ABC TRANSPORTER I FAMILY MEMBER 17"/>
    <property type="match status" value="1"/>
</dbReference>
<dbReference type="STRING" id="159291.SAMN05920897_10984"/>
<dbReference type="PANTHER" id="PTHR43423">
    <property type="entry name" value="ABC TRANSPORTER I FAMILY MEMBER 17"/>
    <property type="match status" value="1"/>
</dbReference>
<keyword evidence="1" id="KW-0813">Transport</keyword>
<dbReference type="GO" id="GO:0005524">
    <property type="term" value="F:ATP binding"/>
    <property type="evidence" value="ECO:0007669"/>
    <property type="project" value="UniProtKB-KW"/>
</dbReference>
<evidence type="ECO:0000259" key="4">
    <source>
        <dbReference type="PROSITE" id="PS50893"/>
    </source>
</evidence>
<organism evidence="5 6">
    <name type="scientific">Alkalispirochaeta americana</name>
    <dbReference type="NCBI Taxonomy" id="159291"/>
    <lineage>
        <taxon>Bacteria</taxon>
        <taxon>Pseudomonadati</taxon>
        <taxon>Spirochaetota</taxon>
        <taxon>Spirochaetia</taxon>
        <taxon>Spirochaetales</taxon>
        <taxon>Spirochaetaceae</taxon>
        <taxon>Alkalispirochaeta</taxon>
    </lineage>
</organism>
<evidence type="ECO:0000313" key="6">
    <source>
        <dbReference type="Proteomes" id="UP000186400"/>
    </source>
</evidence>
<sequence length="235" mass="25923">MVIRGASGQFLTGFVLYLSMKYSSESQQDLFRLQGVLVRDLFSVEPMSIPCESITVLQGPSGCGKTTFLRLLNRMTPVEEGEISYKGRPLKERDPVQLRREVVMLAQRPVLFTERLRDELLAGCLLADRPLPDDGTLKRALKAVNLEKSLTDDPRRFSGGEQQRLALARIALMDASAVLLDEPSAGLDSSTEEVIFSILSQWAASGKTVILATHARDLSSLGVVQTRIFRQGVVS</sequence>
<reference evidence="5 6" key="1">
    <citation type="submission" date="2017-01" db="EMBL/GenBank/DDBJ databases">
        <authorList>
            <person name="Mah S.A."/>
            <person name="Swanson W.J."/>
            <person name="Moy G.W."/>
            <person name="Vacquier V.D."/>
        </authorList>
    </citation>
    <scope>NUCLEOTIDE SEQUENCE [LARGE SCALE GENOMIC DNA]</scope>
    <source>
        <strain evidence="5 6">ASpG1</strain>
    </source>
</reference>
<dbReference type="InterPro" id="IPR003439">
    <property type="entry name" value="ABC_transporter-like_ATP-bd"/>
</dbReference>
<gene>
    <name evidence="5" type="ORF">SAMN05920897_10984</name>
</gene>
<evidence type="ECO:0000256" key="1">
    <source>
        <dbReference type="ARBA" id="ARBA00022448"/>
    </source>
</evidence>
<dbReference type="InterPro" id="IPR003593">
    <property type="entry name" value="AAA+_ATPase"/>
</dbReference>
<dbReference type="GO" id="GO:0016887">
    <property type="term" value="F:ATP hydrolysis activity"/>
    <property type="evidence" value="ECO:0007669"/>
    <property type="project" value="InterPro"/>
</dbReference>
<dbReference type="GO" id="GO:0016020">
    <property type="term" value="C:membrane"/>
    <property type="evidence" value="ECO:0007669"/>
    <property type="project" value="InterPro"/>
</dbReference>
<evidence type="ECO:0000256" key="3">
    <source>
        <dbReference type="ARBA" id="ARBA00022840"/>
    </source>
</evidence>
<feature type="domain" description="ABC transporter" evidence="4">
    <location>
        <begin position="25"/>
        <end position="235"/>
    </location>
</feature>
<dbReference type="PROSITE" id="PS00211">
    <property type="entry name" value="ABC_TRANSPORTER_1"/>
    <property type="match status" value="1"/>
</dbReference>
<keyword evidence="6" id="KW-1185">Reference proteome</keyword>
<protein>
    <submittedName>
        <fullName evidence="5">Putative ABC transport system ATP-binding protein</fullName>
    </submittedName>
</protein>
<accession>A0A1N6T2J0</accession>
<dbReference type="AlphaFoldDB" id="A0A1N6T2J0"/>
<dbReference type="InterPro" id="IPR027417">
    <property type="entry name" value="P-loop_NTPase"/>
</dbReference>
<dbReference type="PROSITE" id="PS50893">
    <property type="entry name" value="ABC_TRANSPORTER_2"/>
    <property type="match status" value="1"/>
</dbReference>
<dbReference type="CDD" id="cd03225">
    <property type="entry name" value="ABC_cobalt_CbiO_domain1"/>
    <property type="match status" value="1"/>
</dbReference>
<evidence type="ECO:0000256" key="2">
    <source>
        <dbReference type="ARBA" id="ARBA00022741"/>
    </source>
</evidence>